<accession>A0A8S5S044</accession>
<dbReference type="EMBL" id="BK032511">
    <property type="protein sequence ID" value="DAF44297.1"/>
    <property type="molecule type" value="Genomic_DNA"/>
</dbReference>
<protein>
    <submittedName>
        <fullName evidence="1">Uncharacterized protein</fullName>
    </submittedName>
</protein>
<sequence length="29" mass="3384">MRLVTCLLPSQLRGILLKGYLLFFKHPII</sequence>
<organism evidence="1">
    <name type="scientific">Podoviridae sp. ct8Lf7</name>
    <dbReference type="NCBI Taxonomy" id="2827723"/>
    <lineage>
        <taxon>Viruses</taxon>
        <taxon>Duplodnaviria</taxon>
        <taxon>Heunggongvirae</taxon>
        <taxon>Uroviricota</taxon>
        <taxon>Caudoviricetes</taxon>
    </lineage>
</organism>
<proteinExistence type="predicted"/>
<evidence type="ECO:0000313" key="1">
    <source>
        <dbReference type="EMBL" id="DAF44297.1"/>
    </source>
</evidence>
<name>A0A8S5S044_9CAUD</name>
<reference evidence="1" key="1">
    <citation type="journal article" date="2021" name="Proc. Natl. Acad. Sci. U.S.A.">
        <title>A Catalog of Tens of Thousands of Viruses from Human Metagenomes Reveals Hidden Associations with Chronic Diseases.</title>
        <authorList>
            <person name="Tisza M.J."/>
            <person name="Buck C.B."/>
        </authorList>
    </citation>
    <scope>NUCLEOTIDE SEQUENCE</scope>
    <source>
        <strain evidence="1">Ct8Lf7</strain>
    </source>
</reference>